<dbReference type="AlphaFoldDB" id="A0A0V0S5R3"/>
<gene>
    <name evidence="2" type="ORF">T07_6062</name>
</gene>
<accession>A0A0V0S5R3</accession>
<protein>
    <submittedName>
        <fullName evidence="2">Uncharacterized protein</fullName>
    </submittedName>
</protein>
<keyword evidence="1" id="KW-0812">Transmembrane</keyword>
<organism evidence="2 3">
    <name type="scientific">Trichinella nelsoni</name>
    <dbReference type="NCBI Taxonomy" id="6336"/>
    <lineage>
        <taxon>Eukaryota</taxon>
        <taxon>Metazoa</taxon>
        <taxon>Ecdysozoa</taxon>
        <taxon>Nematoda</taxon>
        <taxon>Enoplea</taxon>
        <taxon>Dorylaimia</taxon>
        <taxon>Trichinellida</taxon>
        <taxon>Trichinellidae</taxon>
        <taxon>Trichinella</taxon>
    </lineage>
</organism>
<keyword evidence="1" id="KW-1133">Transmembrane helix</keyword>
<proteinExistence type="predicted"/>
<sequence length="130" mass="14380">MLLDDDSGFQLRPALWELVIASACSRMKRWEAVRSVCNFSAFISLSHSILLATVILSLKTMMSNSAAEISILRGSFPFAVNASTLRSMWSEIFFFIIHLLVVAVSSSSTNFLTTVYGLSKRSFSLRTATS</sequence>
<keyword evidence="1" id="KW-0472">Membrane</keyword>
<comment type="caution">
    <text evidence="2">The sequence shown here is derived from an EMBL/GenBank/DDBJ whole genome shotgun (WGS) entry which is preliminary data.</text>
</comment>
<evidence type="ECO:0000313" key="2">
    <source>
        <dbReference type="EMBL" id="KRX22044.1"/>
    </source>
</evidence>
<feature type="transmembrane region" description="Helical" evidence="1">
    <location>
        <begin position="36"/>
        <end position="58"/>
    </location>
</feature>
<dbReference type="EMBL" id="JYDL01000034">
    <property type="protein sequence ID" value="KRX22044.1"/>
    <property type="molecule type" value="Genomic_DNA"/>
</dbReference>
<name>A0A0V0S5R3_9BILA</name>
<reference evidence="2 3" key="1">
    <citation type="submission" date="2015-01" db="EMBL/GenBank/DDBJ databases">
        <title>Evolution of Trichinella species and genotypes.</title>
        <authorList>
            <person name="Korhonen P.K."/>
            <person name="Edoardo P."/>
            <person name="Giuseppe L.R."/>
            <person name="Gasser R.B."/>
        </authorList>
    </citation>
    <scope>NUCLEOTIDE SEQUENCE [LARGE SCALE GENOMIC DNA]</scope>
    <source>
        <strain evidence="2">ISS37</strain>
    </source>
</reference>
<keyword evidence="3" id="KW-1185">Reference proteome</keyword>
<feature type="transmembrane region" description="Helical" evidence="1">
    <location>
        <begin position="92"/>
        <end position="118"/>
    </location>
</feature>
<dbReference type="Proteomes" id="UP000054630">
    <property type="component" value="Unassembled WGS sequence"/>
</dbReference>
<evidence type="ECO:0000313" key="3">
    <source>
        <dbReference type="Proteomes" id="UP000054630"/>
    </source>
</evidence>
<evidence type="ECO:0000256" key="1">
    <source>
        <dbReference type="SAM" id="Phobius"/>
    </source>
</evidence>
<dbReference type="OrthoDB" id="5936195at2759"/>